<dbReference type="InParanoid" id="A0A3N7FUU7"/>
<dbReference type="AlphaFoldDB" id="A0A3N7FUU7"/>
<dbReference type="EMBL" id="CM009294">
    <property type="protein sequence ID" value="RQO90221.1"/>
    <property type="molecule type" value="Genomic_DNA"/>
</dbReference>
<sequence>MVLSRWIHRPLQEHCIQVPQANKQAWAHCRSCSFKNQHNLTLLLFVPRLVLHCLRCKTKSVSR</sequence>
<evidence type="ECO:0000313" key="2">
    <source>
        <dbReference type="Proteomes" id="UP000006729"/>
    </source>
</evidence>
<name>A0A3N7FUU7_POPTR</name>
<keyword evidence="2" id="KW-1185">Reference proteome</keyword>
<evidence type="ECO:0000313" key="1">
    <source>
        <dbReference type="EMBL" id="RQO90221.1"/>
    </source>
</evidence>
<reference evidence="1 2" key="1">
    <citation type="journal article" date="2006" name="Science">
        <title>The genome of black cottonwood, Populus trichocarpa (Torr. &amp; Gray).</title>
        <authorList>
            <person name="Tuskan G.A."/>
            <person name="Difazio S."/>
            <person name="Jansson S."/>
            <person name="Bohlmann J."/>
            <person name="Grigoriev I."/>
            <person name="Hellsten U."/>
            <person name="Putnam N."/>
            <person name="Ralph S."/>
            <person name="Rombauts S."/>
            <person name="Salamov A."/>
            <person name="Schein J."/>
            <person name="Sterck L."/>
            <person name="Aerts A."/>
            <person name="Bhalerao R.R."/>
            <person name="Bhalerao R.P."/>
            <person name="Blaudez D."/>
            <person name="Boerjan W."/>
            <person name="Brun A."/>
            <person name="Brunner A."/>
            <person name="Busov V."/>
            <person name="Campbell M."/>
            <person name="Carlson J."/>
            <person name="Chalot M."/>
            <person name="Chapman J."/>
            <person name="Chen G.L."/>
            <person name="Cooper D."/>
            <person name="Coutinho P.M."/>
            <person name="Couturier J."/>
            <person name="Covert S."/>
            <person name="Cronk Q."/>
            <person name="Cunningham R."/>
            <person name="Davis J."/>
            <person name="Degroeve S."/>
            <person name="Dejardin A."/>
            <person name="Depamphilis C."/>
            <person name="Detter J."/>
            <person name="Dirks B."/>
            <person name="Dubchak I."/>
            <person name="Duplessis S."/>
            <person name="Ehlting J."/>
            <person name="Ellis B."/>
            <person name="Gendler K."/>
            <person name="Goodstein D."/>
            <person name="Gribskov M."/>
            <person name="Grimwood J."/>
            <person name="Groover A."/>
            <person name="Gunter L."/>
            <person name="Hamberger B."/>
            <person name="Heinze B."/>
            <person name="Helariutta Y."/>
            <person name="Henrissat B."/>
            <person name="Holligan D."/>
            <person name="Holt R."/>
            <person name="Huang W."/>
            <person name="Islam-Faridi N."/>
            <person name="Jones S."/>
            <person name="Jones-Rhoades M."/>
            <person name="Jorgensen R."/>
            <person name="Joshi C."/>
            <person name="Kangasjarvi J."/>
            <person name="Karlsson J."/>
            <person name="Kelleher C."/>
            <person name="Kirkpatrick R."/>
            <person name="Kirst M."/>
            <person name="Kohler A."/>
            <person name="Kalluri U."/>
            <person name="Larimer F."/>
            <person name="Leebens-Mack J."/>
            <person name="Leple J.C."/>
            <person name="Locascio P."/>
            <person name="Lou Y."/>
            <person name="Lucas S."/>
            <person name="Martin F."/>
            <person name="Montanini B."/>
            <person name="Napoli C."/>
            <person name="Nelson D.R."/>
            <person name="Nelson C."/>
            <person name="Nieminen K."/>
            <person name="Nilsson O."/>
            <person name="Pereda V."/>
            <person name="Peter G."/>
            <person name="Philippe R."/>
            <person name="Pilate G."/>
            <person name="Poliakov A."/>
            <person name="Razumovskaya J."/>
            <person name="Richardson P."/>
            <person name="Rinaldi C."/>
            <person name="Ritland K."/>
            <person name="Rouze P."/>
            <person name="Ryaboy D."/>
            <person name="Schmutz J."/>
            <person name="Schrader J."/>
            <person name="Segerman B."/>
            <person name="Shin H."/>
            <person name="Siddiqui A."/>
            <person name="Sterky F."/>
            <person name="Terry A."/>
            <person name="Tsai C.J."/>
            <person name="Uberbacher E."/>
            <person name="Unneberg P."/>
            <person name="Vahala J."/>
            <person name="Wall K."/>
            <person name="Wessler S."/>
            <person name="Yang G."/>
            <person name="Yin T."/>
            <person name="Douglas C."/>
            <person name="Marra M."/>
            <person name="Sandberg G."/>
            <person name="Van de Peer Y."/>
            <person name="Rokhsar D."/>
        </authorList>
    </citation>
    <scope>NUCLEOTIDE SEQUENCE [LARGE SCALE GENOMIC DNA]</scope>
    <source>
        <strain evidence="2">cv. Nisqually</strain>
    </source>
</reference>
<protein>
    <submittedName>
        <fullName evidence="1">Uncharacterized protein</fullName>
    </submittedName>
</protein>
<gene>
    <name evidence="1" type="ORF">POPTR_005G076750</name>
</gene>
<organism evidence="1 2">
    <name type="scientific">Populus trichocarpa</name>
    <name type="common">Western balsam poplar</name>
    <name type="synonym">Populus balsamifera subsp. trichocarpa</name>
    <dbReference type="NCBI Taxonomy" id="3694"/>
    <lineage>
        <taxon>Eukaryota</taxon>
        <taxon>Viridiplantae</taxon>
        <taxon>Streptophyta</taxon>
        <taxon>Embryophyta</taxon>
        <taxon>Tracheophyta</taxon>
        <taxon>Spermatophyta</taxon>
        <taxon>Magnoliopsida</taxon>
        <taxon>eudicotyledons</taxon>
        <taxon>Gunneridae</taxon>
        <taxon>Pentapetalae</taxon>
        <taxon>rosids</taxon>
        <taxon>fabids</taxon>
        <taxon>Malpighiales</taxon>
        <taxon>Salicaceae</taxon>
        <taxon>Saliceae</taxon>
        <taxon>Populus</taxon>
    </lineage>
</organism>
<accession>A0A3N7FUU7</accession>
<dbReference type="Proteomes" id="UP000006729">
    <property type="component" value="Chromosome 5"/>
</dbReference>
<proteinExistence type="predicted"/>